<accession>A0A5C7H377</accession>
<gene>
    <name evidence="2" type="ORF">EZV62_023456</name>
</gene>
<dbReference type="InterPro" id="IPR025836">
    <property type="entry name" value="Zn_knuckle_CX2CX4HX4C"/>
</dbReference>
<feature type="domain" description="Zinc knuckle CX2CX4HX4C" evidence="1">
    <location>
        <begin position="133"/>
        <end position="177"/>
    </location>
</feature>
<evidence type="ECO:0000313" key="3">
    <source>
        <dbReference type="Proteomes" id="UP000323000"/>
    </source>
</evidence>
<dbReference type="PANTHER" id="PTHR31286:SF167">
    <property type="entry name" value="OS09G0268800 PROTEIN"/>
    <property type="match status" value="1"/>
</dbReference>
<dbReference type="Proteomes" id="UP000323000">
    <property type="component" value="Chromosome 11"/>
</dbReference>
<reference evidence="3" key="1">
    <citation type="journal article" date="2019" name="Gigascience">
        <title>De novo genome assembly of the endangered Acer yangbiense, a plant species with extremely small populations endemic to Yunnan Province, China.</title>
        <authorList>
            <person name="Yang J."/>
            <person name="Wariss H.M."/>
            <person name="Tao L."/>
            <person name="Zhang R."/>
            <person name="Yun Q."/>
            <person name="Hollingsworth P."/>
            <person name="Dao Z."/>
            <person name="Luo G."/>
            <person name="Guo H."/>
            <person name="Ma Y."/>
            <person name="Sun W."/>
        </authorList>
    </citation>
    <scope>NUCLEOTIDE SEQUENCE [LARGE SCALE GENOMIC DNA]</scope>
    <source>
        <strain evidence="3">cv. Malutang</strain>
    </source>
</reference>
<organism evidence="2 3">
    <name type="scientific">Acer yangbiense</name>
    <dbReference type="NCBI Taxonomy" id="1000413"/>
    <lineage>
        <taxon>Eukaryota</taxon>
        <taxon>Viridiplantae</taxon>
        <taxon>Streptophyta</taxon>
        <taxon>Embryophyta</taxon>
        <taxon>Tracheophyta</taxon>
        <taxon>Spermatophyta</taxon>
        <taxon>Magnoliopsida</taxon>
        <taxon>eudicotyledons</taxon>
        <taxon>Gunneridae</taxon>
        <taxon>Pentapetalae</taxon>
        <taxon>rosids</taxon>
        <taxon>malvids</taxon>
        <taxon>Sapindales</taxon>
        <taxon>Sapindaceae</taxon>
        <taxon>Hippocastanoideae</taxon>
        <taxon>Acereae</taxon>
        <taxon>Acer</taxon>
    </lineage>
</organism>
<name>A0A5C7H377_9ROSI</name>
<dbReference type="Pfam" id="PF14392">
    <property type="entry name" value="zf-CCHC_4"/>
    <property type="match status" value="1"/>
</dbReference>
<evidence type="ECO:0000313" key="2">
    <source>
        <dbReference type="EMBL" id="TXG50932.1"/>
    </source>
</evidence>
<dbReference type="AlphaFoldDB" id="A0A5C7H377"/>
<dbReference type="InterPro" id="IPR040256">
    <property type="entry name" value="At4g02000-like"/>
</dbReference>
<proteinExistence type="predicted"/>
<protein>
    <recommendedName>
        <fullName evidence="1">Zinc knuckle CX2CX4HX4C domain-containing protein</fullName>
    </recommendedName>
</protein>
<dbReference type="PANTHER" id="PTHR31286">
    <property type="entry name" value="GLYCINE-RICH CELL WALL STRUCTURAL PROTEIN 1.8-LIKE"/>
    <property type="match status" value="1"/>
</dbReference>
<keyword evidence="3" id="KW-1185">Reference proteome</keyword>
<comment type="caution">
    <text evidence="2">The sequence shown here is derived from an EMBL/GenBank/DDBJ whole genome shotgun (WGS) entry which is preliminary data.</text>
</comment>
<dbReference type="EMBL" id="VAHF01000011">
    <property type="protein sequence ID" value="TXG50932.1"/>
    <property type="molecule type" value="Genomic_DNA"/>
</dbReference>
<evidence type="ECO:0000259" key="1">
    <source>
        <dbReference type="Pfam" id="PF14392"/>
    </source>
</evidence>
<dbReference type="OrthoDB" id="1707487at2759"/>
<sequence>MDQEEIARLCASLSLKSKQEKLWSVRETLKDSVGKKIDLCLVGKGDRFQVLSGGPWVFDNSLLVLEKSSGLGNVASLAFNRVAFWIQIPNAPLMCMTKEMGEFIGQLIGDLKDIDVGSTWECFGKYMRLRVELDVSKPLKRFLRLELEKGKESISLLRYEKLPEYCYHCAIVGHSYQEYG</sequence>